<dbReference type="InterPro" id="IPR016181">
    <property type="entry name" value="Acyl_CoA_acyltransferase"/>
</dbReference>
<feature type="domain" description="N-acetyltransferase" evidence="2">
    <location>
        <begin position="476"/>
        <end position="656"/>
    </location>
</feature>
<dbReference type="InterPro" id="IPR051531">
    <property type="entry name" value="N-acetyltransferase"/>
</dbReference>
<feature type="transmembrane region" description="Helical" evidence="1">
    <location>
        <begin position="175"/>
        <end position="192"/>
    </location>
</feature>
<name>A0A6G6D9K6_9PEZI</name>
<dbReference type="PROSITE" id="PS51186">
    <property type="entry name" value="GNAT"/>
    <property type="match status" value="1"/>
</dbReference>
<gene>
    <name evidence="3" type="primary">ORF765</name>
</gene>
<dbReference type="AlphaFoldDB" id="A0A6G6D9K6"/>
<dbReference type="EMBL" id="MK574676">
    <property type="protein sequence ID" value="QIE13212.1"/>
    <property type="molecule type" value="Genomic_DNA"/>
</dbReference>
<feature type="transmembrane region" description="Helical" evidence="1">
    <location>
        <begin position="50"/>
        <end position="69"/>
    </location>
</feature>
<reference evidence="3" key="2">
    <citation type="submission" date="2019-02" db="EMBL/GenBank/DDBJ databases">
        <authorList>
            <person name="Manzilamu Z."/>
            <person name="Suo F."/>
        </authorList>
    </citation>
    <scope>NUCLEOTIDE SEQUENCE</scope>
    <source>
        <strain evidence="3">SFY20170806</strain>
    </source>
</reference>
<evidence type="ECO:0000256" key="1">
    <source>
        <dbReference type="SAM" id="Phobius"/>
    </source>
</evidence>
<keyword evidence="1" id="KW-1133">Transmembrane helix</keyword>
<dbReference type="GeneID" id="54106553"/>
<dbReference type="InterPro" id="IPR000182">
    <property type="entry name" value="GNAT_dom"/>
</dbReference>
<geneLocation type="mitochondrion" evidence="3"/>
<dbReference type="Pfam" id="PF13302">
    <property type="entry name" value="Acetyltransf_3"/>
    <property type="match status" value="1"/>
</dbReference>
<dbReference type="Gene3D" id="3.40.630.30">
    <property type="match status" value="1"/>
</dbReference>
<evidence type="ECO:0000259" key="2">
    <source>
        <dbReference type="PROSITE" id="PS51186"/>
    </source>
</evidence>
<protein>
    <recommendedName>
        <fullName evidence="2">N-acetyltransferase domain-containing protein</fullName>
    </recommendedName>
</protein>
<proteinExistence type="predicted"/>
<sequence length="765" mass="90752">MMKKKTEVMSVKVRTILCSNLINFKSIIVNIFSKIYLNNKLRIQKHFKPIIAFIFIIILSSNTLVLLIYDINQLYFLSGFLPVLGLMVLGYINPPLVKTELVNRLNILSLILVFGIIGGFAILGGFAIIAAISVYEPDFKLYLSLLIKIRFIFVLLIFVYIMISLFYMPWTKDNLIKIGVLFFSLLLVGNFFNTISKLSNLFLNINTDDSFQLKIETELNKVDINKLKEEIFPTINLSTFKPKGTIFDYIPSCLKTKQDFHNEFIKFKYKQFLVGKLPKVRLIFDLIELDFNKKIVKNPFLRDIRLYDCSPPLWITRPELICGYFRYGYITPKLYLKNDLWYFDVQLNQRFIQVRYDPYLEEGFYVINYNGGKEVFEFKIYNRASQEGSNFVYNLWYKDKMITGNEWFLYNLNQIREIYIIFDLSLLQYKYLLAVAKENNYLFNILKNEKTSILIRVPSSFQAENLELNPITTERLILRPLRPSDALAYSLSSRDAESNWNNHLWYGYTDVRRAKSQIEFDIKGQMDDSGVSLGVFLKNIEGVEGELIGNLDGYRTSKFASGISYTIKKNFWSQRYGSEALEGWLQYFFSLPFRERELPLNYIDNNKYNDTKLLEVTTFTFNERSENLLKKMGFKFWHFKATVWSKEDNALTRLLEKQGYDILKEDGYIYYNWLQNKLDPLNFIFVWPRFIIMPTLSKDDGFFIFKYRNLYRRADFYTLNYLKLYTDNWILPQDIHKWRLSEEDFNKRNKVFDARCFAAQHKKKD</sequence>
<dbReference type="SUPFAM" id="SSF55729">
    <property type="entry name" value="Acyl-CoA N-acyltransferases (Nat)"/>
    <property type="match status" value="1"/>
</dbReference>
<dbReference type="GO" id="GO:0016747">
    <property type="term" value="F:acyltransferase activity, transferring groups other than amino-acyl groups"/>
    <property type="evidence" value="ECO:0007669"/>
    <property type="project" value="InterPro"/>
</dbReference>
<feature type="transmembrane region" description="Helical" evidence="1">
    <location>
        <begin position="75"/>
        <end position="93"/>
    </location>
</feature>
<feature type="transmembrane region" description="Helical" evidence="1">
    <location>
        <begin position="141"/>
        <end position="163"/>
    </location>
</feature>
<dbReference type="RefSeq" id="YP_009744348.1">
    <property type="nucleotide sequence ID" value="NC_046734.1"/>
</dbReference>
<dbReference type="PANTHER" id="PTHR43792">
    <property type="entry name" value="GNAT FAMILY, PUTATIVE (AFU_ORTHOLOGUE AFUA_3G00765)-RELATED-RELATED"/>
    <property type="match status" value="1"/>
</dbReference>
<keyword evidence="1" id="KW-0472">Membrane</keyword>
<keyword evidence="3" id="KW-0496">Mitochondrion</keyword>
<organism evidence="3">
    <name type="scientific">Xylaria hypoxylon</name>
    <dbReference type="NCBI Taxonomy" id="37992"/>
    <lineage>
        <taxon>Eukaryota</taxon>
        <taxon>Fungi</taxon>
        <taxon>Dikarya</taxon>
        <taxon>Ascomycota</taxon>
        <taxon>Pezizomycotina</taxon>
        <taxon>Sordariomycetes</taxon>
        <taxon>Xylariomycetidae</taxon>
        <taxon>Xylariales</taxon>
        <taxon>Xylariaceae</taxon>
        <taxon>Xylaria</taxon>
    </lineage>
</organism>
<accession>A0A6G6D9K6</accession>
<evidence type="ECO:0000313" key="3">
    <source>
        <dbReference type="EMBL" id="QIE13212.1"/>
    </source>
</evidence>
<reference evidence="3" key="1">
    <citation type="journal article" date="2019" name="Mitochondrial DNA Part B Resour">
        <title>The complete mitochondrial genome of wood-rotting fungus Xylaria hypoxylon.</title>
        <authorList>
            <person name="Zhou H."/>
            <person name="Abuduaini A."/>
            <person name="Xie H."/>
            <person name="Kang R."/>
            <person name="Suo F."/>
            <person name="Huang L."/>
        </authorList>
    </citation>
    <scope>NUCLEOTIDE SEQUENCE</scope>
    <source>
        <strain evidence="3">SFY20170806</strain>
    </source>
</reference>
<feature type="transmembrane region" description="Helical" evidence="1">
    <location>
        <begin position="105"/>
        <end position="135"/>
    </location>
</feature>
<keyword evidence="1" id="KW-0812">Transmembrane</keyword>